<dbReference type="OrthoDB" id="1046984at2"/>
<dbReference type="InterPro" id="IPR003594">
    <property type="entry name" value="HATPase_dom"/>
</dbReference>
<keyword evidence="7" id="KW-0547">Nucleotide-binding</keyword>
<dbReference type="GO" id="GO:0000155">
    <property type="term" value="F:phosphorelay sensor kinase activity"/>
    <property type="evidence" value="ECO:0007669"/>
    <property type="project" value="InterPro"/>
</dbReference>
<dbReference type="PROSITE" id="PS50110">
    <property type="entry name" value="RESPONSE_REGULATORY"/>
    <property type="match status" value="1"/>
</dbReference>
<feature type="modified residue" description="4-aspartylphosphate" evidence="13">
    <location>
        <position position="645"/>
    </location>
</feature>
<dbReference type="Pfam" id="PF00072">
    <property type="entry name" value="Response_reg"/>
    <property type="match status" value="1"/>
</dbReference>
<evidence type="ECO:0000256" key="3">
    <source>
        <dbReference type="ARBA" id="ARBA00012438"/>
    </source>
</evidence>
<dbReference type="SUPFAM" id="SSF47226">
    <property type="entry name" value="Histidine-containing phosphotransfer domain, HPT domain"/>
    <property type="match status" value="1"/>
</dbReference>
<dbReference type="GO" id="GO:0005524">
    <property type="term" value="F:ATP binding"/>
    <property type="evidence" value="ECO:0007669"/>
    <property type="project" value="UniProtKB-KW"/>
</dbReference>
<evidence type="ECO:0000256" key="5">
    <source>
        <dbReference type="ARBA" id="ARBA00022553"/>
    </source>
</evidence>
<evidence type="ECO:0000313" key="19">
    <source>
        <dbReference type="Proteomes" id="UP000218267"/>
    </source>
</evidence>
<dbReference type="InterPro" id="IPR036097">
    <property type="entry name" value="HisK_dim/P_sf"/>
</dbReference>
<evidence type="ECO:0000256" key="12">
    <source>
        <dbReference type="PROSITE-ProRule" id="PRU00110"/>
    </source>
</evidence>
<evidence type="ECO:0000256" key="2">
    <source>
        <dbReference type="ARBA" id="ARBA00004651"/>
    </source>
</evidence>
<feature type="transmembrane region" description="Helical" evidence="14">
    <location>
        <begin position="12"/>
        <end position="32"/>
    </location>
</feature>
<dbReference type="PANTHER" id="PTHR45339:SF1">
    <property type="entry name" value="HYBRID SIGNAL TRANSDUCTION HISTIDINE KINASE J"/>
    <property type="match status" value="1"/>
</dbReference>
<feature type="domain" description="HPt" evidence="17">
    <location>
        <begin position="749"/>
        <end position="847"/>
    </location>
</feature>
<feature type="modified residue" description="Phosphohistidine" evidence="12">
    <location>
        <position position="788"/>
    </location>
</feature>
<dbReference type="FunFam" id="3.30.565.10:FF:000010">
    <property type="entry name" value="Sensor histidine kinase RcsC"/>
    <property type="match status" value="1"/>
</dbReference>
<organism evidence="18 19">
    <name type="scientific">Labilibaculum antarcticum</name>
    <dbReference type="NCBI Taxonomy" id="1717717"/>
    <lineage>
        <taxon>Bacteria</taxon>
        <taxon>Pseudomonadati</taxon>
        <taxon>Bacteroidota</taxon>
        <taxon>Bacteroidia</taxon>
        <taxon>Marinilabiliales</taxon>
        <taxon>Marinifilaceae</taxon>
        <taxon>Labilibaculum</taxon>
    </lineage>
</organism>
<dbReference type="InterPro" id="IPR004358">
    <property type="entry name" value="Sig_transdc_His_kin-like_C"/>
</dbReference>
<dbReference type="EMBL" id="AP018042">
    <property type="protein sequence ID" value="BAX80255.1"/>
    <property type="molecule type" value="Genomic_DNA"/>
</dbReference>
<feature type="domain" description="Histidine kinase" evidence="15">
    <location>
        <begin position="352"/>
        <end position="572"/>
    </location>
</feature>
<dbReference type="InterPro" id="IPR011006">
    <property type="entry name" value="CheY-like_superfamily"/>
</dbReference>
<dbReference type="RefSeq" id="WP_096429117.1">
    <property type="nucleotide sequence ID" value="NZ_AP018042.1"/>
</dbReference>
<dbReference type="CDD" id="cd16922">
    <property type="entry name" value="HATPase_EvgS-ArcB-TorS-like"/>
    <property type="match status" value="1"/>
</dbReference>
<dbReference type="CDD" id="cd00082">
    <property type="entry name" value="HisKA"/>
    <property type="match status" value="1"/>
</dbReference>
<keyword evidence="4" id="KW-1003">Cell membrane</keyword>
<reference evidence="18 19" key="1">
    <citation type="journal article" date="2018" name="Mar. Genomics">
        <title>Complete genome sequence of Marinifilaceae bacterium strain SPP2, isolated from the Antarctic marine sediment.</title>
        <authorList>
            <person name="Watanabe M."/>
            <person name="Kojima H."/>
            <person name="Fukui M."/>
        </authorList>
    </citation>
    <scope>NUCLEOTIDE SEQUENCE [LARGE SCALE GENOMIC DNA]</scope>
    <source>
        <strain evidence="18 19">SPP2</strain>
    </source>
</reference>
<dbReference type="Pfam" id="PF05227">
    <property type="entry name" value="CHASE3"/>
    <property type="match status" value="1"/>
</dbReference>
<accession>A0A1Y1CIV5</accession>
<dbReference type="GO" id="GO:0005886">
    <property type="term" value="C:plasma membrane"/>
    <property type="evidence" value="ECO:0007669"/>
    <property type="project" value="UniProtKB-SubCell"/>
</dbReference>
<evidence type="ECO:0000256" key="4">
    <source>
        <dbReference type="ARBA" id="ARBA00022475"/>
    </source>
</evidence>
<feature type="domain" description="Response regulatory" evidence="16">
    <location>
        <begin position="596"/>
        <end position="714"/>
    </location>
</feature>
<evidence type="ECO:0000259" key="15">
    <source>
        <dbReference type="PROSITE" id="PS50109"/>
    </source>
</evidence>
<keyword evidence="19" id="KW-1185">Reference proteome</keyword>
<dbReference type="InterPro" id="IPR005467">
    <property type="entry name" value="His_kinase_dom"/>
</dbReference>
<dbReference type="SUPFAM" id="SSF47384">
    <property type="entry name" value="Homodimeric domain of signal transducing histidine kinase"/>
    <property type="match status" value="1"/>
</dbReference>
<dbReference type="Pfam" id="PF00512">
    <property type="entry name" value="HisKA"/>
    <property type="match status" value="1"/>
</dbReference>
<dbReference type="InterPro" id="IPR001789">
    <property type="entry name" value="Sig_transdc_resp-reg_receiver"/>
</dbReference>
<dbReference type="PRINTS" id="PR00344">
    <property type="entry name" value="BCTRLSENSOR"/>
</dbReference>
<dbReference type="SMART" id="SM00387">
    <property type="entry name" value="HATPase_c"/>
    <property type="match status" value="1"/>
</dbReference>
<dbReference type="PROSITE" id="PS50894">
    <property type="entry name" value="HPT"/>
    <property type="match status" value="1"/>
</dbReference>
<name>A0A1Y1CIV5_9BACT</name>
<dbReference type="Proteomes" id="UP000218267">
    <property type="component" value="Chromosome"/>
</dbReference>
<evidence type="ECO:0000259" key="16">
    <source>
        <dbReference type="PROSITE" id="PS50110"/>
    </source>
</evidence>
<dbReference type="PANTHER" id="PTHR45339">
    <property type="entry name" value="HYBRID SIGNAL TRANSDUCTION HISTIDINE KINASE J"/>
    <property type="match status" value="1"/>
</dbReference>
<evidence type="ECO:0000256" key="11">
    <source>
        <dbReference type="ARBA" id="ARBA00023136"/>
    </source>
</evidence>
<evidence type="ECO:0000256" key="9">
    <source>
        <dbReference type="ARBA" id="ARBA00022989"/>
    </source>
</evidence>
<evidence type="ECO:0000256" key="6">
    <source>
        <dbReference type="ARBA" id="ARBA00022692"/>
    </source>
</evidence>
<keyword evidence="9 14" id="KW-1133">Transmembrane helix</keyword>
<evidence type="ECO:0000313" key="18">
    <source>
        <dbReference type="EMBL" id="BAX80255.1"/>
    </source>
</evidence>
<dbReference type="Gene3D" id="3.40.50.2300">
    <property type="match status" value="1"/>
</dbReference>
<dbReference type="PROSITE" id="PS50109">
    <property type="entry name" value="HIS_KIN"/>
    <property type="match status" value="1"/>
</dbReference>
<dbReference type="Gene3D" id="1.10.287.130">
    <property type="match status" value="1"/>
</dbReference>
<evidence type="ECO:0000259" key="17">
    <source>
        <dbReference type="PROSITE" id="PS50894"/>
    </source>
</evidence>
<dbReference type="InterPro" id="IPR003661">
    <property type="entry name" value="HisK_dim/P_dom"/>
</dbReference>
<dbReference type="SUPFAM" id="SSF52172">
    <property type="entry name" value="CheY-like"/>
    <property type="match status" value="1"/>
</dbReference>
<protein>
    <recommendedName>
        <fullName evidence="3">histidine kinase</fullName>
        <ecNumber evidence="3">2.7.13.3</ecNumber>
    </recommendedName>
</protein>
<dbReference type="Gene3D" id="1.20.120.160">
    <property type="entry name" value="HPT domain"/>
    <property type="match status" value="1"/>
</dbReference>
<feature type="transmembrane region" description="Helical" evidence="14">
    <location>
        <begin position="297"/>
        <end position="320"/>
    </location>
</feature>
<comment type="subcellular location">
    <subcellularLocation>
        <location evidence="2">Cell membrane</location>
        <topology evidence="2">Multi-pass membrane protein</topology>
    </subcellularLocation>
</comment>
<dbReference type="InterPro" id="IPR036641">
    <property type="entry name" value="HPT_dom_sf"/>
</dbReference>
<evidence type="ECO:0000256" key="10">
    <source>
        <dbReference type="ARBA" id="ARBA00023012"/>
    </source>
</evidence>
<dbReference type="SUPFAM" id="SSF55874">
    <property type="entry name" value="ATPase domain of HSP90 chaperone/DNA topoisomerase II/histidine kinase"/>
    <property type="match status" value="1"/>
</dbReference>
<comment type="catalytic activity">
    <reaction evidence="1">
        <text>ATP + protein L-histidine = ADP + protein N-phospho-L-histidine.</text>
        <dbReference type="EC" id="2.7.13.3"/>
    </reaction>
</comment>
<evidence type="ECO:0000256" key="7">
    <source>
        <dbReference type="ARBA" id="ARBA00022741"/>
    </source>
</evidence>
<dbReference type="KEGG" id="mbas:ALGA_1896"/>
<dbReference type="SMART" id="SM00388">
    <property type="entry name" value="HisKA"/>
    <property type="match status" value="1"/>
</dbReference>
<gene>
    <name evidence="18" type="ORF">ALGA_1896</name>
</gene>
<keyword evidence="8" id="KW-0067">ATP-binding</keyword>
<keyword evidence="10" id="KW-0902">Two-component regulatory system</keyword>
<dbReference type="InterPro" id="IPR008207">
    <property type="entry name" value="Sig_transdc_His_kin_Hpt_dom"/>
</dbReference>
<dbReference type="Gene3D" id="3.30.565.10">
    <property type="entry name" value="Histidine kinase-like ATPase, C-terminal domain"/>
    <property type="match status" value="1"/>
</dbReference>
<evidence type="ECO:0000256" key="14">
    <source>
        <dbReference type="SAM" id="Phobius"/>
    </source>
</evidence>
<dbReference type="Pfam" id="PF02518">
    <property type="entry name" value="HATPase_c"/>
    <property type="match status" value="1"/>
</dbReference>
<evidence type="ECO:0000256" key="1">
    <source>
        <dbReference type="ARBA" id="ARBA00000085"/>
    </source>
</evidence>
<dbReference type="InterPro" id="IPR007891">
    <property type="entry name" value="CHASE3"/>
</dbReference>
<sequence length="850" mass="95739">MVSENKSNIKAKVVLGYIFVFVAIIASVVIAYQSYNKLLDSVLFLSKPDAEIARMNRILTNLSEAENKIRIYSLTKKERYLANYAENIIEIQNDLDSLRYYSVDTSKSFFLIDSMNYLLEERSDKLEKFVQLKRSKEKENLSQKAMEKLSVVSDSAKTKIKTTTTTTTFLDTVVSPAEVTEKAKKKGFVARLFSNKKSETKIDSIETVIKRTQIQIDTSYLPQADSLLRSLENMLLVAQAKERLNREIVSNEELRLVEENSVMWDKIKILLHQLEKERLQQLTQESDSAKETASNSIFIISAIIIVGFVLGILFIIFILTDISKSNFYRRELIIAKGNAEKLAKVKEDFLAIMSHEIRTPLNAIIGFTNQLNKTKLEEQQQGFVRVLKNSSKHLLGLVNEILDLSKIEAGKLHIENIPFHPQSLVFDAFDVLKVNTENTDIDFTWEYEGDAQINLVSDPFRIKQILLNMGSNAIKFTSSGSVNIKSSVIPVDKYFVFEVSVIDTGIGIDESKLETIFEDFSQADSFSARKYGGTGLGLAISRRLARLLGGDLDVESKLGEGSCFTMRIPLLESKEEAAELKGIQEIQISDCLKEKRYLIADDDPYSLLLLKTIFGGWGLHADFVEDGSKAYDLIRQNDYDLILTDIHMPIMGGIELCKKVRQLEQIAKSEIPIVALTANVRESDLKEYIDSGMTECLVKPFDEAILINMLSDLFGGVGEEKSIELITSDQIDSDALYDLTQIKQFISDDQELVNQILEQFIASANENIGLLNNALADKNYLEIGEIAHKMLSSFNQLRVINVVPILSQLESILHKQENMVINHEEISDLIVAVSANSELVISSIQDDILA</sequence>
<dbReference type="EC" id="2.7.13.3" evidence="3"/>
<reference evidence="19" key="2">
    <citation type="journal article" date="2020" name="Antonie Van Leeuwenhoek">
        <title>Labilibaculum antarcticum sp. nov., a novel facultative anaerobic, psychrotorelant bacterium isolated from marine sediment of Antarctica.</title>
        <authorList>
            <person name="Watanabe M."/>
            <person name="Kojima H."/>
            <person name="Fukui M."/>
        </authorList>
    </citation>
    <scope>NUCLEOTIDE SEQUENCE [LARGE SCALE GENOMIC DNA]</scope>
    <source>
        <strain evidence="19">SPP2</strain>
    </source>
</reference>
<keyword evidence="5 13" id="KW-0597">Phosphoprotein</keyword>
<dbReference type="CDD" id="cd17546">
    <property type="entry name" value="REC_hyHK_CKI1_RcsC-like"/>
    <property type="match status" value="1"/>
</dbReference>
<dbReference type="SMART" id="SM00448">
    <property type="entry name" value="REC"/>
    <property type="match status" value="1"/>
</dbReference>
<evidence type="ECO:0000256" key="13">
    <source>
        <dbReference type="PROSITE-ProRule" id="PRU00169"/>
    </source>
</evidence>
<proteinExistence type="predicted"/>
<dbReference type="AlphaFoldDB" id="A0A1Y1CIV5"/>
<evidence type="ECO:0000256" key="8">
    <source>
        <dbReference type="ARBA" id="ARBA00022840"/>
    </source>
</evidence>
<keyword evidence="6 14" id="KW-0812">Transmembrane</keyword>
<dbReference type="InterPro" id="IPR036890">
    <property type="entry name" value="HATPase_C_sf"/>
</dbReference>
<keyword evidence="11 14" id="KW-0472">Membrane</keyword>